<feature type="transmembrane region" description="Helical" evidence="12">
    <location>
        <begin position="3100"/>
        <end position="3119"/>
    </location>
</feature>
<dbReference type="Gene3D" id="1.20.1560.10">
    <property type="entry name" value="ABC transporter type 1, transmembrane domain"/>
    <property type="match status" value="4"/>
</dbReference>
<feature type="transmembrane region" description="Helical" evidence="12">
    <location>
        <begin position="2518"/>
        <end position="2540"/>
    </location>
</feature>
<feature type="transmembrane region" description="Helical" evidence="12">
    <location>
        <begin position="1428"/>
        <end position="1449"/>
    </location>
</feature>
<comment type="subcellular location">
    <subcellularLocation>
        <location evidence="1">Membrane</location>
        <topology evidence="1">Multi-pass membrane protein</topology>
    </subcellularLocation>
</comment>
<evidence type="ECO:0000313" key="16">
    <source>
        <dbReference type="Proteomes" id="UP000243975"/>
    </source>
</evidence>
<protein>
    <submittedName>
        <fullName evidence="15">AAA+ ATPase domain-containing protein</fullName>
    </submittedName>
</protein>
<name>A0A103YAQ8_CYNCS</name>
<evidence type="ECO:0000256" key="12">
    <source>
        <dbReference type="SAM" id="Phobius"/>
    </source>
</evidence>
<dbReference type="InterPro" id="IPR003439">
    <property type="entry name" value="ABC_transporter-like_ATP-bd"/>
</dbReference>
<dbReference type="GO" id="GO:0005524">
    <property type="term" value="F:ATP binding"/>
    <property type="evidence" value="ECO:0007669"/>
    <property type="project" value="UniProtKB-KW"/>
</dbReference>
<dbReference type="Gene3D" id="3.40.50.300">
    <property type="entry name" value="P-loop containing nucleotide triphosphate hydrolases"/>
    <property type="match status" value="7"/>
</dbReference>
<dbReference type="PROSITE" id="PS00211">
    <property type="entry name" value="ABC_TRANSPORTER_1"/>
    <property type="match status" value="6"/>
</dbReference>
<evidence type="ECO:0000256" key="7">
    <source>
        <dbReference type="ARBA" id="ARBA00022840"/>
    </source>
</evidence>
<dbReference type="PANTHER" id="PTHR45136">
    <property type="entry name" value="ABC TRANSPORTER DOMAIN-CONTAINING PROTEIN"/>
    <property type="match status" value="1"/>
</dbReference>
<feature type="transmembrane region" description="Helical" evidence="12">
    <location>
        <begin position="709"/>
        <end position="729"/>
    </location>
</feature>
<dbReference type="PANTHER" id="PTHR45136:SF2">
    <property type="entry name" value="ABC TRANSPORTER DOMAIN-CONTAINING PROTEIN"/>
    <property type="match status" value="1"/>
</dbReference>
<feature type="domain" description="ABC transporter" evidence="13">
    <location>
        <begin position="1522"/>
        <end position="1758"/>
    </location>
</feature>
<keyword evidence="7" id="KW-0067">ATP-binding</keyword>
<evidence type="ECO:0000256" key="4">
    <source>
        <dbReference type="ARBA" id="ARBA00022692"/>
    </source>
</evidence>
<evidence type="ECO:0000259" key="13">
    <source>
        <dbReference type="PROSITE" id="PS50893"/>
    </source>
</evidence>
<proteinExistence type="inferred from homology"/>
<feature type="transmembrane region" description="Helical" evidence="12">
    <location>
        <begin position="2953"/>
        <end position="2981"/>
    </location>
</feature>
<evidence type="ECO:0000256" key="9">
    <source>
        <dbReference type="ARBA" id="ARBA00023136"/>
    </source>
</evidence>
<keyword evidence="9 12" id="KW-0472">Membrane</keyword>
<dbReference type="FunFam" id="3.40.50.300:FF:000205">
    <property type="entry name" value="ABC transporter B family member 4"/>
    <property type="match status" value="5"/>
</dbReference>
<dbReference type="SUPFAM" id="SSF52540">
    <property type="entry name" value="P-loop containing nucleoside triphosphate hydrolases"/>
    <property type="match status" value="6"/>
</dbReference>
<evidence type="ECO:0000256" key="8">
    <source>
        <dbReference type="ARBA" id="ARBA00022989"/>
    </source>
</evidence>
<feature type="transmembrane region" description="Helical" evidence="12">
    <location>
        <begin position="170"/>
        <end position="188"/>
    </location>
</feature>
<dbReference type="NCBIfam" id="NF008453">
    <property type="entry name" value="PRK11308.1"/>
    <property type="match status" value="7"/>
</dbReference>
<feature type="transmembrane region" description="Helical" evidence="12">
    <location>
        <begin position="2367"/>
        <end position="2390"/>
    </location>
</feature>
<feature type="domain" description="ABC transmembrane type-1" evidence="14">
    <location>
        <begin position="2323"/>
        <end position="2577"/>
    </location>
</feature>
<accession>A0A103YAQ8</accession>
<feature type="domain" description="ABC transmembrane type-1" evidence="14">
    <location>
        <begin position="1294"/>
        <end position="1420"/>
    </location>
</feature>
<dbReference type="Pfam" id="PF00664">
    <property type="entry name" value="ABC_membrane"/>
    <property type="match status" value="7"/>
</dbReference>
<dbReference type="PROSITE" id="PS50893">
    <property type="entry name" value="ABC_TRANSPORTER_2"/>
    <property type="match status" value="6"/>
</dbReference>
<dbReference type="InterPro" id="IPR027417">
    <property type="entry name" value="P-loop_NTPase"/>
</dbReference>
<dbReference type="InterPro" id="IPR011527">
    <property type="entry name" value="ABC1_TM_dom"/>
</dbReference>
<feature type="transmembrane region" description="Helical" evidence="12">
    <location>
        <begin position="1291"/>
        <end position="1316"/>
    </location>
</feature>
<evidence type="ECO:0000313" key="15">
    <source>
        <dbReference type="EMBL" id="KVI05647.1"/>
    </source>
</evidence>
<feature type="transmembrane region" description="Helical" evidence="12">
    <location>
        <begin position="3074"/>
        <end position="3094"/>
    </location>
</feature>
<dbReference type="CDD" id="cd18578">
    <property type="entry name" value="ABC_6TM_Pgp_ABCB1_D2_like"/>
    <property type="match status" value="3"/>
</dbReference>
<feature type="transmembrane region" description="Helical" evidence="12">
    <location>
        <begin position="145"/>
        <end position="164"/>
    </location>
</feature>
<evidence type="ECO:0000256" key="11">
    <source>
        <dbReference type="SAM" id="MobiDB-lite"/>
    </source>
</evidence>
<dbReference type="CDD" id="cd03249">
    <property type="entry name" value="ABC_MTABC3_MDL1_MDL2"/>
    <property type="match status" value="5"/>
</dbReference>
<feature type="transmembrane region" description="Helical" evidence="12">
    <location>
        <begin position="2437"/>
        <end position="2457"/>
    </location>
</feature>
<dbReference type="GO" id="GO:0140359">
    <property type="term" value="F:ABC-type transporter activity"/>
    <property type="evidence" value="ECO:0007669"/>
    <property type="project" value="InterPro"/>
</dbReference>
<keyword evidence="16" id="KW-1185">Reference proteome</keyword>
<sequence length="3517" mass="384054">MAKKKGMFHFADGIDKLLLLFGTLGCIGDGLMSPLTMIILSDIINDFGGNGLSFSNDVVNKYALKLLVLAVGVGVAGFIEGICWTRTAERQISRLRMEYLKSVLRQEVGFFDRQVGSSTNFEVISAISGDAQLIQDVMAEKIPNCVAQLSSLVFSIVVSFILSWRLAVASIPFALLFIVPVLSIGVFLKALGMKMKDAYDIGGGVAEQAISSIRTVYSYVGEQQTIDKFSNALQTSMALGIKQGFTKGLMIGSMGMVFAAWAFVFWVGGYLVTEKGESGGRVFISAICVIMAGLAAMSALPNVTFISEAIAATERMFKMISRAPLINPDDSKGKTLPSVRGDIEFRSVDFSYPSRPDTPILQELSLKVKAGKTIGLVGGSGSGKSTIISLLERFYDPVRGDILLDGHRIKRLQLKWLRSQMGLVNQEPVLFATSIKENILFGKEGVSDDLVENAAKAANAHNFIIKLPDAYETQVGQFGIQLSGGQKQRIAIARALLKEPRILLLDEATSALDTESERVVQEALDQASVGRTTIIVAHRLTTVRKADKIVVLQSGKVIESGSHEELMQKNDQEEGGAYYQMVQLQQSAKQNESGSPDSPYTPTGQRTHERNFNPQTTRSPNSARSSLQNSPMSPFSMAHSYEESDEKIYNSSPSQWRLLKMNAPEWGRAFLGCLGATGFGAISPIHAYCLGSVVSVYFLPDKNKVKSETTLYCVIFVGLGVACFFTNLLQHYNFAVMGERLTKRVREKVLQNVLTFEVGWFDKDENTSAAVCARLATEASLIRSLVGDRISLLLQVFVSAFLAFIFAMIITWRIAIVMISMQPLLIASFYSKITLMKSMSAKAKKAQNEGTQLASEAVVNHRTITAFASQERIMGLYAATQKGPRKESIKQSWFSGMGLFTSQFVTTAAISLAFWYGGREMNKGLVTSKQMFQVFFILMTTGKNIADAGSMSSDLSKGGGAVRSVLAVLDRKTEIDPDDSESLTVSGINGQIELMNVHFSYPSRPEQMIFQGLHLKIEAGKTVALVGQSGSGKSTIIGLIERFYDPIKGCILIDERDIKNYNLRHLRSHIALVSQEPTLFAGSIRHNIVYGKEEASEAEIMKAAELANAHEFISSMKDGYETYCGERGVQLSGGQKQRVALARAILKNPAILLLDEATSALDSASENLVQEALEKMMVGRTCVVVAHRLSTIQKSDSIAVIGNGKVVEQGSHSELLSMGNKGCIGNGLMSPLTMIILSGIINDFGGNGLSFSNNVVNKKEFAGQDRWNTNIKSKDEIPKIRTQARNGIDKLLLLFGTLGCIGDGLMSPLTMVILSGIINDYGGGDLSFSNDVVNKYALKLLVLAIGVGVAAFVAERQTSRLRTEYLKSVLRQEVGFFDTQVGSSTNFEVISAISGDAQLIHDVMAEKFSHALETSMALGIKQGFTKGLMMGSMGMVFGTWAFIFWFGGYLVTEKGESGGRVFISAICVIMAGVAAMSALPNITCISEAIAATERMFTMISRAPLIDPDNSKGETLPSVRGDIEFRSVDFSYPSRPDTPVLQELSLKVEAGKTIGLVGGSGSGKSTIISLLERFYDPVRGDILLDGYEIKRLQIKWLRSQLGLVNQEPVLFATSIKENILFGKETVSDDLVENAAKAANAHNFIIKLPDAYETQVGQFGIQLSGGQKQRIAIARALLKEPRILLLDEATSALDTESERVVQEALDQASVGRTTIIVAHRLTTVRKVDKIVVLQSGKVIESGSHEELMQKNDQEEGGAYYQMVQLQQSAKQNESHSPHSPYTPTRQRTHEISSNPQTTQSPVSARSSLQNSPMSPFSVTHSYEESDEKIPNSSPSQWRLLKMNTPEWRRAFLGCLGATSFGAISPIQAYCLGSVASVYFLPDKAKVKSETEFYCIIFVGLAVACFFTNLLQHYNFAVMGERLTKRVREKMLENVLTFEVGWFDKNENTSAAVCARLATEASLIRSLIGDRISLLLQVFVSAFLAFIIAMIITWRIAIVLISMQPLLIASFYSKMVLMKSMSTKAKKAQNEGTQLASEAVVNHRTITAFASQERITRLYAATQKGPRKESIKQSWFSGMGLFTSQFVTTAAVSLAFWYGGREMSEGSVTSKQMFQVFFILMTTGKNIADAASMSSDLSKGGDAVRSVLAVLDRKTKIDPDDSESLTVSGINGHIELMNVHFSYPSRPEQMIFQGLYLKIEAGKTVALVGQSGSDGYETYCGERGVQLSGGQKQRVALARAILKNPAILLLDEATSALDSASENLVQEALEKMMVGRTCVVVAHRLSTIQKSDSIAVIENGKIAEQGSHTELLSMGNIDGTDKLLLLFGTLGCIGDGLMSPLTMVILGGIIDDYGSGDLTFSNDVVDKYALKLLILAIGVAVSAFIEGICWTRTAERQTSRLRIEYLKSVLRQEIPNCLAHLSALVFSIIVSFILSWRLAVASLPFALLFVVPVLGFGASLQGLGMKMKDAYDTGGGVAEHAISSIRTVYSYVGEHQTINKFSHALQTSMALGIKQGFTKGLMIGSMGMVFVAWAFISWVGSYLVTEKGETGGRVFVSAICVIMAGLSAMSALPNVTFISEAIAATKRMFKMISRVPLIDSDNWTGKTIASVRGDIEFRGVDFSYPSRPDTPILQKLNLKVKAGKTIGLVGSSGSGKSTIISLLERFYDPVKGDILLDGHRLKGFQLKWLRSQMGLVNQEPVLFATSIKENILFGKEGVSAEMVEIAAKAANAHDFIIKLPDAYETQVGQFGIQLSGGQKQRIAIARALLKEPRILLLDEATSALDTKSERVVQEALDQASIGRTTIIVAHRLTTIRKADKIVVLWSGKVIESGTHDELMHKNNKKEGGAYYQMVLLQQSATHNESGSPDSLYPPIRQQPHGRDFNPQFARSPIGARSSLQNSPMSPFCPTVIMSMAHSVQMYSYQESDGEYLSDIPDRSPSQWRLLQMNAPEWKRAFLGCLGATGFGAISPIHAYCLGSVVSVYFLPDKAKVKSDTAFYCIIFVVLGVVCFVANLLQHYNFAVMGERLTKRVREKMLGNILTFEVGWFDKDENTSAAICARLATEASLIRSLVGDRISLLLQVFVSAFLAFIIALIITWRVAIVMISVQPLLIASFYSKTVLMKSMSTKAKKAQNEGTQLASEAVVNHRTITAFASQQRIVRLYAETQKGPRKECIKQSWFSGLGLFTSQFVTTAAISLAYWYGGREMNKGLVTAKQMFQVFFILMTTGKNIADAGSMSSDLSKGGGAVKSVLAVLDRKTEIDPDDSEGLKVRRINGHIELMNVHFSYPSRPEQMIFQGLSLKIEAGRTVALVGQSGSGKSTIIGLIERFYDPIKGCILVDARDLKNYNLRHLRSHIALVSQEPTLFAGSIRHNIIYGKEEASEAEIMKAAKLANAHEFISSMNDGYETYCGERGVQLSGGQKQRVALARAILKNPAILLLDEATSALDSASENLVQEALEKMMVGRTCVVVAHRLSTIQKSDSIAVIENGKVAEQGSHSELLSMGNMGSYHSLIKLQHI</sequence>
<feature type="region of interest" description="Disordered" evidence="11">
    <location>
        <begin position="1764"/>
        <end position="1833"/>
    </location>
</feature>
<dbReference type="NCBIfam" id="NF010167">
    <property type="entry name" value="PRK13648.1"/>
    <property type="match status" value="7"/>
</dbReference>
<feature type="transmembrane region" description="Helical" evidence="12">
    <location>
        <begin position="3177"/>
        <end position="3200"/>
    </location>
</feature>
<feature type="transmembrane region" description="Helical" evidence="12">
    <location>
        <begin position="62"/>
        <end position="84"/>
    </location>
</feature>
<feature type="domain" description="ABC transporter" evidence="13">
    <location>
        <begin position="2612"/>
        <end position="2848"/>
    </location>
</feature>
<dbReference type="GO" id="GO:0010329">
    <property type="term" value="F:auxin efflux transmembrane transporter activity"/>
    <property type="evidence" value="ECO:0007669"/>
    <property type="project" value="UniProtKB-ARBA"/>
</dbReference>
<feature type="compositionally biased region" description="Polar residues" evidence="11">
    <location>
        <begin position="586"/>
        <end position="605"/>
    </location>
</feature>
<dbReference type="SMART" id="SM00382">
    <property type="entry name" value="AAA"/>
    <property type="match status" value="6"/>
</dbReference>
<dbReference type="GO" id="GO:0005886">
    <property type="term" value="C:plasma membrane"/>
    <property type="evidence" value="ECO:0007669"/>
    <property type="project" value="UniProtKB-ARBA"/>
</dbReference>
<evidence type="ECO:0000256" key="2">
    <source>
        <dbReference type="ARBA" id="ARBA00007577"/>
    </source>
</evidence>
<feature type="transmembrane region" description="Helical" evidence="12">
    <location>
        <begin position="1969"/>
        <end position="1989"/>
    </location>
</feature>
<dbReference type="Proteomes" id="UP000243975">
    <property type="component" value="Unassembled WGS sequence"/>
</dbReference>
<feature type="transmembrane region" description="Helical" evidence="12">
    <location>
        <begin position="790"/>
        <end position="810"/>
    </location>
</feature>
<feature type="domain" description="ABC transmembrane type-1" evidence="14">
    <location>
        <begin position="20"/>
        <end position="308"/>
    </location>
</feature>
<feature type="transmembrane region" description="Helical" evidence="12">
    <location>
        <begin position="2552"/>
        <end position="2581"/>
    </location>
</feature>
<feature type="transmembrane region" description="Helical" evidence="12">
    <location>
        <begin position="2320"/>
        <end position="2347"/>
    </location>
</feature>
<keyword evidence="3" id="KW-0813">Transport</keyword>
<feature type="compositionally biased region" description="Polar residues" evidence="11">
    <location>
        <begin position="1775"/>
        <end position="1818"/>
    </location>
</feature>
<evidence type="ECO:0000256" key="6">
    <source>
        <dbReference type="ARBA" id="ARBA00022741"/>
    </source>
</evidence>
<gene>
    <name evidence="15" type="ORF">Ccrd_015994</name>
</gene>
<feature type="compositionally biased region" description="Polar residues" evidence="11">
    <location>
        <begin position="612"/>
        <end position="633"/>
    </location>
</feature>
<feature type="domain" description="ABC transmembrane type-1" evidence="14">
    <location>
        <begin position="670"/>
        <end position="957"/>
    </location>
</feature>
<comment type="caution">
    <text evidence="15">The sequence shown here is derived from an EMBL/GenBank/DDBJ whole genome shotgun (WGS) entry which is preliminary data.</text>
</comment>
<feature type="transmembrane region" description="Helical" evidence="12">
    <location>
        <begin position="669"/>
        <end position="697"/>
    </location>
</feature>
<feature type="transmembrane region" description="Helical" evidence="12">
    <location>
        <begin position="1890"/>
        <end position="1908"/>
    </location>
</feature>
<feature type="domain" description="ABC transporter" evidence="13">
    <location>
        <begin position="992"/>
        <end position="1228"/>
    </location>
</feature>
<feature type="transmembrane region" description="Helical" evidence="12">
    <location>
        <begin position="1995"/>
        <end position="2014"/>
    </location>
</feature>
<feature type="domain" description="ABC transporter" evidence="13">
    <location>
        <begin position="3276"/>
        <end position="3512"/>
    </location>
</feature>
<feature type="transmembrane region" description="Helical" evidence="12">
    <location>
        <begin position="249"/>
        <end position="271"/>
    </location>
</feature>
<feature type="transmembrane region" description="Helical" evidence="12">
    <location>
        <begin position="1461"/>
        <end position="1479"/>
    </location>
</feature>
<keyword evidence="8 12" id="KW-1133">Transmembrane helix</keyword>
<feature type="transmembrane region" description="Helical" evidence="12">
    <location>
        <begin position="2993"/>
        <end position="3013"/>
    </location>
</feature>
<keyword evidence="6" id="KW-0547">Nucleotide-binding</keyword>
<reference evidence="15 16" key="1">
    <citation type="journal article" date="2016" name="Sci. Rep.">
        <title>The genome sequence of the outbreeding globe artichoke constructed de novo incorporating a phase-aware low-pass sequencing strategy of F1 progeny.</title>
        <authorList>
            <person name="Scaglione D."/>
            <person name="Reyes-Chin-Wo S."/>
            <person name="Acquadro A."/>
            <person name="Froenicke L."/>
            <person name="Portis E."/>
            <person name="Beitel C."/>
            <person name="Tirone M."/>
            <person name="Mauro R."/>
            <person name="Lo Monaco A."/>
            <person name="Mauromicale G."/>
            <person name="Faccioli P."/>
            <person name="Cattivelli L."/>
            <person name="Rieseberg L."/>
            <person name="Michelmore R."/>
            <person name="Lanteri S."/>
        </authorList>
    </citation>
    <scope>NUCLEOTIDE SEQUENCE [LARGE SCALE GENOMIC DNA]</scope>
    <source>
        <strain evidence="15">2C</strain>
    </source>
</reference>
<evidence type="ECO:0000256" key="5">
    <source>
        <dbReference type="ARBA" id="ARBA00022737"/>
    </source>
</evidence>
<feature type="domain" description="ABC transmembrane type-1" evidence="14">
    <location>
        <begin position="1849"/>
        <end position="2136"/>
    </location>
</feature>
<dbReference type="CDD" id="cd18577">
    <property type="entry name" value="ABC_6TM_Pgp_ABCB1_D1_like"/>
    <property type="match status" value="2"/>
</dbReference>
<dbReference type="SUPFAM" id="SSF90123">
    <property type="entry name" value="ABC transporter transmembrane region"/>
    <property type="match status" value="6"/>
</dbReference>
<dbReference type="OMA" id="SAICVIM"/>
<feature type="transmembrane region" description="Helical" evidence="12">
    <location>
        <begin position="283"/>
        <end position="312"/>
    </location>
</feature>
<feature type="domain" description="ABC transmembrane type-1" evidence="14">
    <location>
        <begin position="2954"/>
        <end position="3241"/>
    </location>
</feature>
<evidence type="ECO:0000256" key="3">
    <source>
        <dbReference type="ARBA" id="ARBA00022448"/>
    </source>
</evidence>
<comment type="similarity">
    <text evidence="2">Belongs to the ABC transporter superfamily. ABCB family. Multidrug resistance exporter (TC 3.A.1.201) subfamily.</text>
</comment>
<evidence type="ECO:0000256" key="1">
    <source>
        <dbReference type="ARBA" id="ARBA00004141"/>
    </source>
</evidence>
<feature type="region of interest" description="Disordered" evidence="11">
    <location>
        <begin position="586"/>
        <end position="636"/>
    </location>
</feature>
<feature type="domain" description="ABC transporter" evidence="13">
    <location>
        <begin position="2084"/>
        <end position="2321"/>
    </location>
</feature>
<feature type="transmembrane region" description="Helical" evidence="12">
    <location>
        <begin position="893"/>
        <end position="918"/>
    </location>
</feature>
<dbReference type="Pfam" id="PF00005">
    <property type="entry name" value="ABC_tran"/>
    <property type="match status" value="6"/>
</dbReference>
<feature type="transmembrane region" description="Helical" evidence="12">
    <location>
        <begin position="2411"/>
        <end position="2431"/>
    </location>
</feature>
<dbReference type="InterPro" id="IPR017871">
    <property type="entry name" value="ABC_transporter-like_CS"/>
</dbReference>
<organism evidence="15 16">
    <name type="scientific">Cynara cardunculus var. scolymus</name>
    <name type="common">Globe artichoke</name>
    <name type="synonym">Cynara scolymus</name>
    <dbReference type="NCBI Taxonomy" id="59895"/>
    <lineage>
        <taxon>Eukaryota</taxon>
        <taxon>Viridiplantae</taxon>
        <taxon>Streptophyta</taxon>
        <taxon>Embryophyta</taxon>
        <taxon>Tracheophyta</taxon>
        <taxon>Spermatophyta</taxon>
        <taxon>Magnoliopsida</taxon>
        <taxon>eudicotyledons</taxon>
        <taxon>Gunneridae</taxon>
        <taxon>Pentapetalae</taxon>
        <taxon>asterids</taxon>
        <taxon>campanulids</taxon>
        <taxon>Asterales</taxon>
        <taxon>Asteraceae</taxon>
        <taxon>Carduoideae</taxon>
        <taxon>Cardueae</taxon>
        <taxon>Carduinae</taxon>
        <taxon>Cynara</taxon>
    </lineage>
</organism>
<dbReference type="PROSITE" id="PS50929">
    <property type="entry name" value="ABC_TM1F"/>
    <property type="match status" value="6"/>
</dbReference>
<feature type="transmembrane region" description="Helical" evidence="12">
    <location>
        <begin position="1336"/>
        <end position="1354"/>
    </location>
</feature>
<dbReference type="FunFam" id="1.20.1560.10:FF:000009">
    <property type="entry name" value="ABC transporter B family member 1"/>
    <property type="match status" value="2"/>
</dbReference>
<feature type="transmembrane region" description="Helical" evidence="12">
    <location>
        <begin position="1848"/>
        <end position="1878"/>
    </location>
</feature>
<dbReference type="InterPro" id="IPR003593">
    <property type="entry name" value="AAA+_ATPase"/>
</dbReference>
<evidence type="ECO:0000256" key="10">
    <source>
        <dbReference type="ARBA" id="ARBA00023180"/>
    </source>
</evidence>
<dbReference type="EMBL" id="LEKV01001865">
    <property type="protein sequence ID" value="KVI05647.1"/>
    <property type="molecule type" value="Genomic_DNA"/>
</dbReference>
<dbReference type="NCBIfam" id="NF007739">
    <property type="entry name" value="PRK10419.1"/>
    <property type="match status" value="7"/>
</dbReference>
<dbReference type="Gramene" id="KVI05647">
    <property type="protein sequence ID" value="KVI05647"/>
    <property type="gene ID" value="Ccrd_015994"/>
</dbReference>
<evidence type="ECO:0000259" key="14">
    <source>
        <dbReference type="PROSITE" id="PS50929"/>
    </source>
</evidence>
<feature type="transmembrane region" description="Helical" evidence="12">
    <location>
        <begin position="816"/>
        <end position="835"/>
    </location>
</feature>
<keyword evidence="5" id="KW-0677">Repeat</keyword>
<feature type="domain" description="ABC transporter" evidence="13">
    <location>
        <begin position="343"/>
        <end position="579"/>
    </location>
</feature>
<keyword evidence="10" id="KW-0325">Glycoprotein</keyword>
<keyword evidence="4 12" id="KW-0812">Transmembrane</keyword>
<dbReference type="GO" id="GO:0016887">
    <property type="term" value="F:ATP hydrolysis activity"/>
    <property type="evidence" value="ECO:0007669"/>
    <property type="project" value="InterPro"/>
</dbReference>
<dbReference type="InterPro" id="IPR036640">
    <property type="entry name" value="ABC1_TM_sf"/>
</dbReference>